<proteinExistence type="inferred from homology"/>
<dbReference type="EMBL" id="BAAAUG010000158">
    <property type="protein sequence ID" value="GAA3139853.1"/>
    <property type="molecule type" value="Genomic_DNA"/>
</dbReference>
<sequence>MTHSGPRAQAPDASATYVFAVGRDTRAMKTADLTGLAGMPGGERVRLLTCGTLTAVVQTVPAADFTDEVWQLRLSDRQEIERYARAHHEVVSAAAAIGPAVPLPLATLYHDDERARRVLDDEAARFHGALKRIAHHAEWGVKVYASHAPPERQDPAQNRPVSTGAGRREAPAAGAGLAYLNRKRGVHEGRERRREEAMNVAQSVDAELREIAAAARRLRTHDAAPGEQRVHTLNATYLIAADRTDELMRMTTALRERTGAQIEVSGPWVPYSFVGEV</sequence>
<dbReference type="PANTHER" id="PTHR36852:SF1">
    <property type="entry name" value="PROTEIN GVPL 2"/>
    <property type="match status" value="1"/>
</dbReference>
<reference evidence="6" key="1">
    <citation type="journal article" date="2019" name="Int. J. Syst. Evol. Microbiol.">
        <title>The Global Catalogue of Microorganisms (GCM) 10K type strain sequencing project: providing services to taxonomists for standard genome sequencing and annotation.</title>
        <authorList>
            <consortium name="The Broad Institute Genomics Platform"/>
            <consortium name="The Broad Institute Genome Sequencing Center for Infectious Disease"/>
            <person name="Wu L."/>
            <person name="Ma J."/>
        </authorList>
    </citation>
    <scope>NUCLEOTIDE SEQUENCE [LARGE SCALE GENOMIC DNA]</scope>
    <source>
        <strain evidence="6">JCM 9092</strain>
    </source>
</reference>
<comment type="similarity">
    <text evidence="3">Belongs to the gas vesicle GvpF/GvpL family.</text>
</comment>
<evidence type="ECO:0000313" key="6">
    <source>
        <dbReference type="Proteomes" id="UP001501637"/>
    </source>
</evidence>
<gene>
    <name evidence="5" type="ORF">GCM10010449_69860</name>
</gene>
<protein>
    <submittedName>
        <fullName evidence="5">GvpL/GvpF family gas vesicle protein</fullName>
    </submittedName>
</protein>
<dbReference type="Proteomes" id="UP001501637">
    <property type="component" value="Unassembled WGS sequence"/>
</dbReference>
<evidence type="ECO:0000313" key="5">
    <source>
        <dbReference type="EMBL" id="GAA3139853.1"/>
    </source>
</evidence>
<dbReference type="Pfam" id="PF06386">
    <property type="entry name" value="GvpL_GvpF"/>
    <property type="match status" value="1"/>
</dbReference>
<keyword evidence="6" id="KW-1185">Reference proteome</keyword>
<comment type="subcellular location">
    <subcellularLocation>
        <location evidence="2">Gas vesicle</location>
    </subcellularLocation>
</comment>
<evidence type="ECO:0000256" key="3">
    <source>
        <dbReference type="ARBA" id="ARBA00035643"/>
    </source>
</evidence>
<organism evidence="5 6">
    <name type="scientific">Streptomyces rectiviolaceus</name>
    <dbReference type="NCBI Taxonomy" id="332591"/>
    <lineage>
        <taxon>Bacteria</taxon>
        <taxon>Bacillati</taxon>
        <taxon>Actinomycetota</taxon>
        <taxon>Actinomycetes</taxon>
        <taxon>Kitasatosporales</taxon>
        <taxon>Streptomycetaceae</taxon>
        <taxon>Streptomyces</taxon>
    </lineage>
</organism>
<evidence type="ECO:0000256" key="4">
    <source>
        <dbReference type="SAM" id="MobiDB-lite"/>
    </source>
</evidence>
<evidence type="ECO:0000256" key="2">
    <source>
        <dbReference type="ARBA" id="ARBA00035108"/>
    </source>
</evidence>
<dbReference type="RefSeq" id="WP_344528085.1">
    <property type="nucleotide sequence ID" value="NZ_BAAAUG010000158.1"/>
</dbReference>
<accession>A0ABP6NAS6</accession>
<name>A0ABP6NAS6_9ACTN</name>
<comment type="caution">
    <text evidence="5">The sequence shown here is derived from an EMBL/GenBank/DDBJ whole genome shotgun (WGS) entry which is preliminary data.</text>
</comment>
<dbReference type="InterPro" id="IPR009430">
    <property type="entry name" value="GvpL/GvpF"/>
</dbReference>
<evidence type="ECO:0000256" key="1">
    <source>
        <dbReference type="ARBA" id="ARBA00022987"/>
    </source>
</evidence>
<keyword evidence="1" id="KW-0304">Gas vesicle</keyword>
<feature type="region of interest" description="Disordered" evidence="4">
    <location>
        <begin position="146"/>
        <end position="176"/>
    </location>
</feature>
<dbReference type="PANTHER" id="PTHR36852">
    <property type="entry name" value="PROTEIN GVPL 2"/>
    <property type="match status" value="1"/>
</dbReference>